<feature type="transmembrane region" description="Helical" evidence="1">
    <location>
        <begin position="47"/>
        <end position="66"/>
    </location>
</feature>
<dbReference type="RefSeq" id="WP_252855875.1">
    <property type="nucleotide sequence ID" value="NZ_JAMXLR010000092.1"/>
</dbReference>
<comment type="caution">
    <text evidence="2">The sequence shown here is derived from an EMBL/GenBank/DDBJ whole genome shotgun (WGS) entry which is preliminary data.</text>
</comment>
<proteinExistence type="predicted"/>
<organism evidence="2 3">
    <name type="scientific">Aeoliella straminimaris</name>
    <dbReference type="NCBI Taxonomy" id="2954799"/>
    <lineage>
        <taxon>Bacteria</taxon>
        <taxon>Pseudomonadati</taxon>
        <taxon>Planctomycetota</taxon>
        <taxon>Planctomycetia</taxon>
        <taxon>Pirellulales</taxon>
        <taxon>Lacipirellulaceae</taxon>
        <taxon>Aeoliella</taxon>
    </lineage>
</organism>
<evidence type="ECO:0000313" key="2">
    <source>
        <dbReference type="EMBL" id="MCO6047768.1"/>
    </source>
</evidence>
<keyword evidence="3" id="KW-1185">Reference proteome</keyword>
<evidence type="ECO:0000256" key="1">
    <source>
        <dbReference type="SAM" id="Phobius"/>
    </source>
</evidence>
<dbReference type="EMBL" id="JAMXLR010000092">
    <property type="protein sequence ID" value="MCO6047768.1"/>
    <property type="molecule type" value="Genomic_DNA"/>
</dbReference>
<gene>
    <name evidence="2" type="ORF">NG895_28015</name>
</gene>
<accession>A0A9X2FG95</accession>
<sequence>MSQLNSNTSTPVVSIVTLVICILAIAIDLVLTVLATNNPWSLQPSDAAILLYIVGPYLALAAVAWFGRVSRRLAWVIFLSSLALTVWGLWGAASHAYFYQTDPEYRLVQPIGVFLIPLGQWLGSAFLGVAVESHRRQTSIRKTDHR</sequence>
<evidence type="ECO:0000313" key="3">
    <source>
        <dbReference type="Proteomes" id="UP001155241"/>
    </source>
</evidence>
<dbReference type="Proteomes" id="UP001155241">
    <property type="component" value="Unassembled WGS sequence"/>
</dbReference>
<protein>
    <submittedName>
        <fullName evidence="2">Uncharacterized protein</fullName>
    </submittedName>
</protein>
<keyword evidence="1" id="KW-0472">Membrane</keyword>
<keyword evidence="1" id="KW-1133">Transmembrane helix</keyword>
<feature type="transmembrane region" description="Helical" evidence="1">
    <location>
        <begin position="111"/>
        <end position="131"/>
    </location>
</feature>
<keyword evidence="1" id="KW-0812">Transmembrane</keyword>
<name>A0A9X2FG95_9BACT</name>
<feature type="transmembrane region" description="Helical" evidence="1">
    <location>
        <begin position="73"/>
        <end position="99"/>
    </location>
</feature>
<feature type="transmembrane region" description="Helical" evidence="1">
    <location>
        <begin position="12"/>
        <end position="35"/>
    </location>
</feature>
<dbReference type="AlphaFoldDB" id="A0A9X2FG95"/>
<reference evidence="2" key="1">
    <citation type="submission" date="2022-06" db="EMBL/GenBank/DDBJ databases">
        <title>Aeoliella straminimaris, a novel planctomycete from sediments.</title>
        <authorList>
            <person name="Vitorino I.R."/>
            <person name="Lage O.M."/>
        </authorList>
    </citation>
    <scope>NUCLEOTIDE SEQUENCE</scope>
    <source>
        <strain evidence="2">ICT_H6.2</strain>
    </source>
</reference>